<keyword evidence="4" id="KW-1185">Reference proteome</keyword>
<evidence type="ECO:0000256" key="1">
    <source>
        <dbReference type="SAM" id="MobiDB-lite"/>
    </source>
</evidence>
<feature type="region of interest" description="Disordered" evidence="1">
    <location>
        <begin position="93"/>
        <end position="118"/>
    </location>
</feature>
<reference evidence="3" key="1">
    <citation type="submission" date="2023-03" db="EMBL/GenBank/DDBJ databases">
        <title>Mating type loci evolution in Malassezia.</title>
        <authorList>
            <person name="Coelho M.A."/>
        </authorList>
    </citation>
    <scope>NUCLEOTIDE SEQUENCE</scope>
    <source>
        <strain evidence="3">CBS 10434</strain>
    </source>
</reference>
<feature type="signal peptide" evidence="2">
    <location>
        <begin position="1"/>
        <end position="20"/>
    </location>
</feature>
<organism evidence="3 4">
    <name type="scientific">Malassezia caprae</name>
    <dbReference type="NCBI Taxonomy" id="1381934"/>
    <lineage>
        <taxon>Eukaryota</taxon>
        <taxon>Fungi</taxon>
        <taxon>Dikarya</taxon>
        <taxon>Basidiomycota</taxon>
        <taxon>Ustilaginomycotina</taxon>
        <taxon>Malasseziomycetes</taxon>
        <taxon>Malasseziales</taxon>
        <taxon>Malasseziaceae</taxon>
        <taxon>Malassezia</taxon>
    </lineage>
</organism>
<evidence type="ECO:0000313" key="3">
    <source>
        <dbReference type="EMBL" id="WFD20355.1"/>
    </source>
</evidence>
<protein>
    <submittedName>
        <fullName evidence="3">Uncharacterized protein</fullName>
    </submittedName>
</protein>
<evidence type="ECO:0000256" key="2">
    <source>
        <dbReference type="SAM" id="SignalP"/>
    </source>
</evidence>
<keyword evidence="2" id="KW-0732">Signal</keyword>
<sequence>MFRTPLFLAAIAAIPLLVKGDDKVKLSCFHYSGNEDCPSASCSGRWLYDDKATKSICGTLSSGSVFKTCWGDSVGCAVQDFDVKWFAKRCKAQGNTPGKSDYCKSSGASLVDPQMPDA</sequence>
<proteinExistence type="predicted"/>
<dbReference type="Proteomes" id="UP001220961">
    <property type="component" value="Chromosome 5"/>
</dbReference>
<dbReference type="AlphaFoldDB" id="A0AAF0E7P2"/>
<feature type="chain" id="PRO_5042099087" evidence="2">
    <location>
        <begin position="21"/>
        <end position="118"/>
    </location>
</feature>
<gene>
    <name evidence="3" type="ORF">MCAP1_002599</name>
</gene>
<dbReference type="EMBL" id="CP119912">
    <property type="protein sequence ID" value="WFD20355.1"/>
    <property type="molecule type" value="Genomic_DNA"/>
</dbReference>
<evidence type="ECO:0000313" key="4">
    <source>
        <dbReference type="Proteomes" id="UP001220961"/>
    </source>
</evidence>
<name>A0AAF0E7P2_9BASI</name>
<accession>A0AAF0E7P2</accession>